<evidence type="ECO:0000256" key="1">
    <source>
        <dbReference type="SAM" id="Coils"/>
    </source>
</evidence>
<gene>
    <name evidence="3" type="primary">LOC114342721</name>
</gene>
<protein>
    <submittedName>
        <fullName evidence="3">Kinetochore protein Nuf2 isoform X2</fullName>
    </submittedName>
</protein>
<organism evidence="3">
    <name type="scientific">Diabrotica virgifera virgifera</name>
    <name type="common">western corn rootworm</name>
    <dbReference type="NCBI Taxonomy" id="50390"/>
    <lineage>
        <taxon>Eukaryota</taxon>
        <taxon>Metazoa</taxon>
        <taxon>Ecdysozoa</taxon>
        <taxon>Arthropoda</taxon>
        <taxon>Hexapoda</taxon>
        <taxon>Insecta</taxon>
        <taxon>Pterygota</taxon>
        <taxon>Neoptera</taxon>
        <taxon>Endopterygota</taxon>
        <taxon>Coleoptera</taxon>
        <taxon>Polyphaga</taxon>
        <taxon>Cucujiformia</taxon>
        <taxon>Chrysomeloidea</taxon>
        <taxon>Chrysomelidae</taxon>
        <taxon>Galerucinae</taxon>
        <taxon>Diabroticina</taxon>
        <taxon>Diabroticites</taxon>
        <taxon>Diabrotica</taxon>
    </lineage>
</organism>
<dbReference type="GO" id="GO:0036158">
    <property type="term" value="P:outer dynein arm assembly"/>
    <property type="evidence" value="ECO:0007669"/>
    <property type="project" value="InterPro"/>
</dbReference>
<evidence type="ECO:0000256" key="2">
    <source>
        <dbReference type="SAM" id="MobiDB-lite"/>
    </source>
</evidence>
<proteinExistence type="predicted"/>
<dbReference type="PANTHER" id="PTHR46518:SF1">
    <property type="entry name" value="OUTER DYNEIN ARM-DOCKING COMPLEX SUBUNIT 3"/>
    <property type="match status" value="1"/>
</dbReference>
<dbReference type="AlphaFoldDB" id="A0A6P7GTP1"/>
<name>A0A6P7GTP1_DIAVI</name>
<sequence>MRAKSGDEEGDHSEKLADLNKKIMDIKKKIQLSEGQRKALFEDCEAERKSNIDEIAKLKKDLSQLVVNLHESKSTQTKFRLKNKTLEGVTGSWMDKSPQEVMELLDTQIIDKTKQFDLMRYRTKQRRKYLTELAAKYQKLLNKHDKRELSKKVEVPVKKVMDEASRMRSLARGILLKEEKSVNDSVLRREKEAAEGRRLVNERKQELERLEKKIFLGGKLPVRPEPEGAEDAQDEEKCPTPPHPVEVMSQAFEILKQATGGTSTEEVLERYKSQKETDEKLMHLRTKTEEEKKKLERKMEALNAKLDSFKYAEAKEAERKTGEMDLIQQKIEENVRKSQEYLKIQAKKEEAIDNLSVELQNLYLCINPLAELDTDPLVTLQKIKTDIKKIFDKIGAEAEAKAEEAGSEKEGVVVVDPNDEKWLPAPYAGLVRRTPLPQTGASPAPPPPPGSEDEEEVPSRGYLKRQAQLVVDAKSRRKNVRLQVQRRN</sequence>
<dbReference type="GO" id="GO:0035253">
    <property type="term" value="C:ciliary rootlet"/>
    <property type="evidence" value="ECO:0007669"/>
    <property type="project" value="TreeGrafter"/>
</dbReference>
<dbReference type="GO" id="GO:0097542">
    <property type="term" value="C:ciliary tip"/>
    <property type="evidence" value="ECO:0007669"/>
    <property type="project" value="TreeGrafter"/>
</dbReference>
<evidence type="ECO:0000313" key="3">
    <source>
        <dbReference type="RefSeq" id="XP_028149407.1"/>
    </source>
</evidence>
<dbReference type="GO" id="GO:0003341">
    <property type="term" value="P:cilium movement"/>
    <property type="evidence" value="ECO:0007669"/>
    <property type="project" value="InterPro"/>
</dbReference>
<keyword evidence="1" id="KW-0175">Coiled coil</keyword>
<feature type="coiled-coil region" evidence="1">
    <location>
        <begin position="278"/>
        <end position="312"/>
    </location>
</feature>
<dbReference type="GO" id="GO:0036064">
    <property type="term" value="C:ciliary basal body"/>
    <property type="evidence" value="ECO:0007669"/>
    <property type="project" value="TreeGrafter"/>
</dbReference>
<feature type="region of interest" description="Disordered" evidence="2">
    <location>
        <begin position="427"/>
        <end position="463"/>
    </location>
</feature>
<accession>A0A6P7GTP1</accession>
<feature type="coiled-coil region" evidence="1">
    <location>
        <begin position="16"/>
        <end position="61"/>
    </location>
</feature>
<dbReference type="InterPro" id="IPR033192">
    <property type="entry name" value="ODAD3"/>
</dbReference>
<dbReference type="OrthoDB" id="10255247at2759"/>
<feature type="region of interest" description="Disordered" evidence="2">
    <location>
        <begin position="219"/>
        <end position="239"/>
    </location>
</feature>
<dbReference type="RefSeq" id="XP_028149407.1">
    <property type="nucleotide sequence ID" value="XM_028293606.1"/>
</dbReference>
<dbReference type="PANTHER" id="PTHR46518">
    <property type="entry name" value="COILED-COIL DOMAIN-CONTAINING PROTEIN 151"/>
    <property type="match status" value="1"/>
</dbReference>
<reference evidence="3" key="1">
    <citation type="submission" date="2025-08" db="UniProtKB">
        <authorList>
            <consortium name="RefSeq"/>
        </authorList>
    </citation>
    <scope>IDENTIFICATION</scope>
    <source>
        <tissue evidence="3">Whole insect</tissue>
    </source>
</reference>